<keyword evidence="2" id="KW-1185">Reference proteome</keyword>
<dbReference type="AlphaFoldDB" id="A0A1W9ZYP6"/>
<dbReference type="GO" id="GO:0016829">
    <property type="term" value="F:lyase activity"/>
    <property type="evidence" value="ECO:0007669"/>
    <property type="project" value="InterPro"/>
</dbReference>
<reference evidence="1 2" key="1">
    <citation type="submission" date="2017-02" db="EMBL/GenBank/DDBJ databases">
        <title>The new phylogeny of genus Mycobacterium.</title>
        <authorList>
            <person name="Tortoli E."/>
            <person name="Trovato A."/>
            <person name="Cirillo D.M."/>
        </authorList>
    </citation>
    <scope>NUCLEOTIDE SEQUENCE [LARGE SCALE GENOMIC DNA]</scope>
    <source>
        <strain evidence="1 2">RW6</strain>
    </source>
</reference>
<protein>
    <recommendedName>
        <fullName evidence="3">Acetoacetate decarboxylase</fullName>
    </recommendedName>
</protein>
<evidence type="ECO:0008006" key="3">
    <source>
        <dbReference type="Google" id="ProtNLM"/>
    </source>
</evidence>
<sequence>MDSTLQNQWWSFSQPYGPAALYGAPPYPYRDARTISALMRFDGSKVAPYLPPGLELESDRPLGVVAASDYVETAFGPYHELAFFVKVTVEGRPFMYSPLMYADGEVAVASGRELWGFAKKTARMALVCKRGAWHFTAERHGQVITDLKFQPQEQKTPEEMALVDFPTLTLRLIPPLSGRGVPDIAQLVSTVNVKTPHINGGMVQRWSGSSDCVLSDTELDPLGAFKPVEMLASWMTEYDCDLPAGELVRDYIADNQPGR</sequence>
<dbReference type="Pfam" id="PF06314">
    <property type="entry name" value="ADC"/>
    <property type="match status" value="1"/>
</dbReference>
<organism evidence="1 2">
    <name type="scientific">Mycobacterium aquaticum</name>
    <dbReference type="NCBI Taxonomy" id="1927124"/>
    <lineage>
        <taxon>Bacteria</taxon>
        <taxon>Bacillati</taxon>
        <taxon>Actinomycetota</taxon>
        <taxon>Actinomycetes</taxon>
        <taxon>Mycobacteriales</taxon>
        <taxon>Mycobacteriaceae</taxon>
        <taxon>Mycobacterium</taxon>
    </lineage>
</organism>
<name>A0A1W9ZYP6_9MYCO</name>
<dbReference type="EMBL" id="MVHF01000065">
    <property type="protein sequence ID" value="ORA22899.1"/>
    <property type="molecule type" value="Genomic_DNA"/>
</dbReference>
<dbReference type="InterPro" id="IPR010451">
    <property type="entry name" value="Acetoacetate_decarboxylase"/>
</dbReference>
<proteinExistence type="predicted"/>
<dbReference type="Proteomes" id="UP000192448">
    <property type="component" value="Unassembled WGS sequence"/>
</dbReference>
<evidence type="ECO:0000313" key="1">
    <source>
        <dbReference type="EMBL" id="ORA22899.1"/>
    </source>
</evidence>
<evidence type="ECO:0000313" key="2">
    <source>
        <dbReference type="Proteomes" id="UP000192448"/>
    </source>
</evidence>
<dbReference type="STRING" id="1927124.BST13_35780"/>
<dbReference type="InterPro" id="IPR023375">
    <property type="entry name" value="ADC_dom_sf"/>
</dbReference>
<comment type="caution">
    <text evidence="1">The sequence shown here is derived from an EMBL/GenBank/DDBJ whole genome shotgun (WGS) entry which is preliminary data.</text>
</comment>
<gene>
    <name evidence="1" type="ORF">BST13_35780</name>
</gene>
<dbReference type="Gene3D" id="2.40.400.10">
    <property type="entry name" value="Acetoacetate decarboxylase-like"/>
    <property type="match status" value="1"/>
</dbReference>
<dbReference type="SUPFAM" id="SSF160104">
    <property type="entry name" value="Acetoacetate decarboxylase-like"/>
    <property type="match status" value="1"/>
</dbReference>
<dbReference type="RefSeq" id="WP_083170665.1">
    <property type="nucleotide sequence ID" value="NZ_MVHF01000065.1"/>
</dbReference>
<accession>A0A1W9ZYP6</accession>